<keyword evidence="1" id="KW-1185">Reference proteome</keyword>
<dbReference type="AlphaFoldDB" id="A0A914I2B4"/>
<evidence type="ECO:0000313" key="1">
    <source>
        <dbReference type="Proteomes" id="UP000887572"/>
    </source>
</evidence>
<organism evidence="1 2">
    <name type="scientific">Globodera rostochiensis</name>
    <name type="common">Golden nematode worm</name>
    <name type="synonym">Heterodera rostochiensis</name>
    <dbReference type="NCBI Taxonomy" id="31243"/>
    <lineage>
        <taxon>Eukaryota</taxon>
        <taxon>Metazoa</taxon>
        <taxon>Ecdysozoa</taxon>
        <taxon>Nematoda</taxon>
        <taxon>Chromadorea</taxon>
        <taxon>Rhabditida</taxon>
        <taxon>Tylenchina</taxon>
        <taxon>Tylenchomorpha</taxon>
        <taxon>Tylenchoidea</taxon>
        <taxon>Heteroderidae</taxon>
        <taxon>Heteroderinae</taxon>
        <taxon>Globodera</taxon>
    </lineage>
</organism>
<evidence type="ECO:0000313" key="2">
    <source>
        <dbReference type="WBParaSite" id="Gr19_v10_g5959.t1"/>
    </source>
</evidence>
<sequence length="67" mass="8048">MQMSNSYKEHAELKLLSEQYNNNSWCRRAKPRRQCRHGKFFRPTCSGIDRSESKKFIKNDLFTSRCC</sequence>
<protein>
    <submittedName>
        <fullName evidence="2">Uncharacterized protein</fullName>
    </submittedName>
</protein>
<dbReference type="Proteomes" id="UP000887572">
    <property type="component" value="Unplaced"/>
</dbReference>
<reference evidence="2" key="1">
    <citation type="submission" date="2022-11" db="UniProtKB">
        <authorList>
            <consortium name="WormBaseParasite"/>
        </authorList>
    </citation>
    <scope>IDENTIFICATION</scope>
</reference>
<accession>A0A914I2B4</accession>
<name>A0A914I2B4_GLORO</name>
<proteinExistence type="predicted"/>
<dbReference type="WBParaSite" id="Gr19_v10_g5959.t1">
    <property type="protein sequence ID" value="Gr19_v10_g5959.t1"/>
    <property type="gene ID" value="Gr19_v10_g5959"/>
</dbReference>